<dbReference type="EMBL" id="JABEND010000007">
    <property type="protein sequence ID" value="NNG36541.1"/>
    <property type="molecule type" value="Genomic_DNA"/>
</dbReference>
<proteinExistence type="predicted"/>
<evidence type="ECO:0000313" key="2">
    <source>
        <dbReference type="EMBL" id="NNG36541.1"/>
    </source>
</evidence>
<dbReference type="Pfam" id="PF06718">
    <property type="entry name" value="DUF1203"/>
    <property type="match status" value="1"/>
</dbReference>
<name>A0A849ABL6_9ACTN</name>
<accession>A0A849ABL6</accession>
<organism evidence="2 3">
    <name type="scientific">Nakamurella aerolata</name>
    <dbReference type="NCBI Taxonomy" id="1656892"/>
    <lineage>
        <taxon>Bacteria</taxon>
        <taxon>Bacillati</taxon>
        <taxon>Actinomycetota</taxon>
        <taxon>Actinomycetes</taxon>
        <taxon>Nakamurellales</taxon>
        <taxon>Nakamurellaceae</taxon>
        <taxon>Nakamurella</taxon>
    </lineage>
</organism>
<evidence type="ECO:0000313" key="3">
    <source>
        <dbReference type="Proteomes" id="UP000562984"/>
    </source>
</evidence>
<comment type="caution">
    <text evidence="2">The sequence shown here is derived from an EMBL/GenBank/DDBJ whole genome shotgun (WGS) entry which is preliminary data.</text>
</comment>
<evidence type="ECO:0000256" key="1">
    <source>
        <dbReference type="SAM" id="MobiDB-lite"/>
    </source>
</evidence>
<dbReference type="Proteomes" id="UP000562984">
    <property type="component" value="Unassembled WGS sequence"/>
</dbReference>
<protein>
    <submittedName>
        <fullName evidence="2">DUF1203 domain-containing protein</fullName>
    </submittedName>
</protein>
<sequence length="187" mass="20340">MSNNTVDTLQGNTSAERARPEPAGGVEFFGLDDHAVRQLRIAKIDHAGNPVRPFVDRGDQWPLRCCLATSRPGERVAIVAFSPFPWNSPYRATGPVVIHADPCAGSAAFDGALPAQFSDQAKILRGYGTDDDREHTIVYDLGRLVGPAHGRPNIVGEIADMLTDPRVEFVHAYNVLAGCYAFGARRR</sequence>
<dbReference type="AlphaFoldDB" id="A0A849ABL6"/>
<keyword evidence="3" id="KW-1185">Reference proteome</keyword>
<reference evidence="2 3" key="1">
    <citation type="submission" date="2020-05" db="EMBL/GenBank/DDBJ databases">
        <title>Nakamurella sp. DB0629 isolated from air conditioner.</title>
        <authorList>
            <person name="Kim D.H."/>
            <person name="Kim D.-U."/>
        </authorList>
    </citation>
    <scope>NUCLEOTIDE SEQUENCE [LARGE SCALE GENOMIC DNA]</scope>
    <source>
        <strain evidence="2 3">DB0629</strain>
    </source>
</reference>
<dbReference type="PIRSF" id="PIRSF034110">
    <property type="entry name" value="DUF1203"/>
    <property type="match status" value="1"/>
</dbReference>
<dbReference type="RefSeq" id="WP_171200240.1">
    <property type="nucleotide sequence ID" value="NZ_JABEND010000007.1"/>
</dbReference>
<feature type="compositionally biased region" description="Polar residues" evidence="1">
    <location>
        <begin position="1"/>
        <end position="15"/>
    </location>
</feature>
<feature type="region of interest" description="Disordered" evidence="1">
    <location>
        <begin position="1"/>
        <end position="24"/>
    </location>
</feature>
<dbReference type="InterPro" id="IPR009593">
    <property type="entry name" value="DUF1203"/>
</dbReference>
<gene>
    <name evidence="2" type="ORF">HKD39_12640</name>
</gene>